<reference evidence="1 2" key="1">
    <citation type="journal article" date="2022" name="Hortic Res">
        <title>A haplotype resolved chromosomal level avocado genome allows analysis of novel avocado genes.</title>
        <authorList>
            <person name="Nath O."/>
            <person name="Fletcher S.J."/>
            <person name="Hayward A."/>
            <person name="Shaw L.M."/>
            <person name="Masouleh A.K."/>
            <person name="Furtado A."/>
            <person name="Henry R.J."/>
            <person name="Mitter N."/>
        </authorList>
    </citation>
    <scope>NUCLEOTIDE SEQUENCE [LARGE SCALE GENOMIC DNA]</scope>
    <source>
        <strain evidence="2">cv. Hass</strain>
    </source>
</reference>
<comment type="caution">
    <text evidence="1">The sequence shown here is derived from an EMBL/GenBank/DDBJ whole genome shotgun (WGS) entry which is preliminary data.</text>
</comment>
<dbReference type="Proteomes" id="UP001234297">
    <property type="component" value="Chromosome 1"/>
</dbReference>
<accession>A0ACC2N009</accession>
<keyword evidence="2" id="KW-1185">Reference proteome</keyword>
<sequence length="224" mass="24499">MGCFSFVFPKSLSSTSKPDATKPPQGAVSSENVYQYSYGELKTATKGFSIANKIGEGGFGSVYRGTMKDGTFVAVKVLSAESSQGHNEFAAEIASMSFVNHENLVKLHEAWELYKANELVQLVDTMLEADFPKEEAIRFLKVSLLCVQEIPTLRPTMPSAVMMMSNEIDIRHIQISQPGLINDFMKMKIGRRQTSKSIGSIASTSSASVSSMGLKWKRSSSSCN</sequence>
<dbReference type="EMBL" id="CM056809">
    <property type="protein sequence ID" value="KAJ8651123.1"/>
    <property type="molecule type" value="Genomic_DNA"/>
</dbReference>
<evidence type="ECO:0000313" key="2">
    <source>
        <dbReference type="Proteomes" id="UP001234297"/>
    </source>
</evidence>
<gene>
    <name evidence="1" type="ORF">MRB53_004146</name>
</gene>
<organism evidence="1 2">
    <name type="scientific">Persea americana</name>
    <name type="common">Avocado</name>
    <dbReference type="NCBI Taxonomy" id="3435"/>
    <lineage>
        <taxon>Eukaryota</taxon>
        <taxon>Viridiplantae</taxon>
        <taxon>Streptophyta</taxon>
        <taxon>Embryophyta</taxon>
        <taxon>Tracheophyta</taxon>
        <taxon>Spermatophyta</taxon>
        <taxon>Magnoliopsida</taxon>
        <taxon>Magnoliidae</taxon>
        <taxon>Laurales</taxon>
        <taxon>Lauraceae</taxon>
        <taxon>Persea</taxon>
    </lineage>
</organism>
<protein>
    <submittedName>
        <fullName evidence="1">Uncharacterized protein</fullName>
    </submittedName>
</protein>
<proteinExistence type="predicted"/>
<name>A0ACC2N009_PERAE</name>
<evidence type="ECO:0000313" key="1">
    <source>
        <dbReference type="EMBL" id="KAJ8651123.1"/>
    </source>
</evidence>